<feature type="domain" description="PAC" evidence="7">
    <location>
        <begin position="424"/>
        <end position="476"/>
    </location>
</feature>
<dbReference type="InterPro" id="IPR035965">
    <property type="entry name" value="PAS-like_dom_sf"/>
</dbReference>
<dbReference type="InterPro" id="IPR000160">
    <property type="entry name" value="GGDEF_dom"/>
</dbReference>
<comment type="subcellular location">
    <subcellularLocation>
        <location evidence="1">Membrane</location>
    </subcellularLocation>
</comment>
<evidence type="ECO:0000313" key="11">
    <source>
        <dbReference type="EMBL" id="AKZ62572.1"/>
    </source>
</evidence>
<protein>
    <submittedName>
        <fullName evidence="11">Diguanylate phosphodiesterase</fullName>
    </submittedName>
</protein>
<evidence type="ECO:0000259" key="10">
    <source>
        <dbReference type="PROSITE" id="PS50887"/>
    </source>
</evidence>
<dbReference type="SMART" id="SM00052">
    <property type="entry name" value="EAL"/>
    <property type="match status" value="1"/>
</dbReference>
<organism evidence="11 12">
    <name type="scientific">Herbaspirillum hiltneri N3</name>
    <dbReference type="NCBI Taxonomy" id="1262470"/>
    <lineage>
        <taxon>Bacteria</taxon>
        <taxon>Pseudomonadati</taxon>
        <taxon>Pseudomonadota</taxon>
        <taxon>Betaproteobacteria</taxon>
        <taxon>Burkholderiales</taxon>
        <taxon>Oxalobacteraceae</taxon>
        <taxon>Herbaspirillum</taxon>
    </lineage>
</organism>
<evidence type="ECO:0000259" key="9">
    <source>
        <dbReference type="PROSITE" id="PS50883"/>
    </source>
</evidence>
<dbReference type="Pfam" id="PF00563">
    <property type="entry name" value="EAL"/>
    <property type="match status" value="1"/>
</dbReference>
<evidence type="ECO:0000259" key="7">
    <source>
        <dbReference type="PROSITE" id="PS50113"/>
    </source>
</evidence>
<dbReference type="InterPro" id="IPR001610">
    <property type="entry name" value="PAC"/>
</dbReference>
<dbReference type="Pfam" id="PF03924">
    <property type="entry name" value="CHASE"/>
    <property type="match status" value="1"/>
</dbReference>
<evidence type="ECO:0000256" key="4">
    <source>
        <dbReference type="ARBA" id="ARBA00023136"/>
    </source>
</evidence>
<dbReference type="InterPro" id="IPR013655">
    <property type="entry name" value="PAS_fold_3"/>
</dbReference>
<dbReference type="InterPro" id="IPR035919">
    <property type="entry name" value="EAL_sf"/>
</dbReference>
<dbReference type="Pfam" id="PF13426">
    <property type="entry name" value="PAS_9"/>
    <property type="match status" value="1"/>
</dbReference>
<dbReference type="SUPFAM" id="SSF55073">
    <property type="entry name" value="Nucleotide cyclase"/>
    <property type="match status" value="1"/>
</dbReference>
<dbReference type="PROSITE" id="PS50887">
    <property type="entry name" value="GGDEF"/>
    <property type="match status" value="1"/>
</dbReference>
<dbReference type="PROSITE" id="PS50839">
    <property type="entry name" value="CHASE"/>
    <property type="match status" value="1"/>
</dbReference>
<dbReference type="InterPro" id="IPR006189">
    <property type="entry name" value="CHASE_dom"/>
</dbReference>
<reference evidence="12" key="1">
    <citation type="journal article" date="2015" name="Genome Announc.">
        <title>Complete Genome Sequence of Herbaspirillum hiltneri N3 (DSM 17495), Isolated from Surface-Sterilized Wheat Roots.</title>
        <authorList>
            <person name="Guizelini D."/>
            <person name="Saizaki P.M."/>
            <person name="Coimbra N.A."/>
            <person name="Weiss V.A."/>
            <person name="Faoro H."/>
            <person name="Sfeir M.Z."/>
            <person name="Baura V.A."/>
            <person name="Monteiro R.A."/>
            <person name="Chubatsu L.S."/>
            <person name="Souza E.M."/>
            <person name="Cruz L.M."/>
            <person name="Pedrosa F.O."/>
            <person name="Raittz R.T."/>
            <person name="Marchaukoski J.N."/>
            <person name="Steffens M.B."/>
        </authorList>
    </citation>
    <scope>NUCLEOTIDE SEQUENCE [LARGE SCALE GENOMIC DNA]</scope>
    <source>
        <strain evidence="12">N3</strain>
    </source>
</reference>
<feature type="domain" description="CHASE" evidence="8">
    <location>
        <begin position="129"/>
        <end position="291"/>
    </location>
</feature>
<dbReference type="NCBIfam" id="TIGR00229">
    <property type="entry name" value="sensory_box"/>
    <property type="match status" value="2"/>
</dbReference>
<dbReference type="PROSITE" id="PS50113">
    <property type="entry name" value="PAC"/>
    <property type="match status" value="2"/>
</dbReference>
<name>A0ABM5UZ64_9BURK</name>
<dbReference type="CDD" id="cd00130">
    <property type="entry name" value="PAS"/>
    <property type="match status" value="2"/>
</dbReference>
<feature type="domain" description="EAL" evidence="9">
    <location>
        <begin position="776"/>
        <end position="1030"/>
    </location>
</feature>
<dbReference type="SMART" id="SM00267">
    <property type="entry name" value="GGDEF"/>
    <property type="match status" value="1"/>
</dbReference>
<accession>A0ABM5UZ64</accession>
<evidence type="ECO:0000256" key="2">
    <source>
        <dbReference type="ARBA" id="ARBA00022692"/>
    </source>
</evidence>
<dbReference type="SMART" id="SM00086">
    <property type="entry name" value="PAC"/>
    <property type="match status" value="2"/>
</dbReference>
<dbReference type="Pfam" id="PF08447">
    <property type="entry name" value="PAS_3"/>
    <property type="match status" value="1"/>
</dbReference>
<dbReference type="Pfam" id="PF00990">
    <property type="entry name" value="GGDEF"/>
    <property type="match status" value="1"/>
</dbReference>
<evidence type="ECO:0000259" key="8">
    <source>
        <dbReference type="PROSITE" id="PS50839"/>
    </source>
</evidence>
<evidence type="ECO:0000313" key="12">
    <source>
        <dbReference type="Proteomes" id="UP000063429"/>
    </source>
</evidence>
<dbReference type="SMART" id="SM01079">
    <property type="entry name" value="CHASE"/>
    <property type="match status" value="1"/>
</dbReference>
<dbReference type="Gene3D" id="3.30.450.20">
    <property type="entry name" value="PAS domain"/>
    <property type="match status" value="2"/>
</dbReference>
<dbReference type="InterPro" id="IPR029787">
    <property type="entry name" value="Nucleotide_cyclase"/>
</dbReference>
<dbReference type="SMART" id="SM00091">
    <property type="entry name" value="PAS"/>
    <property type="match status" value="2"/>
</dbReference>
<dbReference type="InterPro" id="IPR000700">
    <property type="entry name" value="PAS-assoc_C"/>
</dbReference>
<dbReference type="InterPro" id="IPR042240">
    <property type="entry name" value="CHASE_sf"/>
</dbReference>
<dbReference type="NCBIfam" id="TIGR00254">
    <property type="entry name" value="GGDEF"/>
    <property type="match status" value="1"/>
</dbReference>
<dbReference type="InterPro" id="IPR001633">
    <property type="entry name" value="EAL_dom"/>
</dbReference>
<dbReference type="Gene3D" id="3.30.450.350">
    <property type="entry name" value="CHASE domain"/>
    <property type="match status" value="1"/>
</dbReference>
<dbReference type="SUPFAM" id="SSF141868">
    <property type="entry name" value="EAL domain-like"/>
    <property type="match status" value="1"/>
</dbReference>
<evidence type="ECO:0000259" key="6">
    <source>
        <dbReference type="PROSITE" id="PS50112"/>
    </source>
</evidence>
<keyword evidence="3 5" id="KW-1133">Transmembrane helix</keyword>
<dbReference type="InterPro" id="IPR043128">
    <property type="entry name" value="Rev_trsase/Diguanyl_cyclase"/>
</dbReference>
<dbReference type="InterPro" id="IPR052155">
    <property type="entry name" value="Biofilm_reg_signaling"/>
</dbReference>
<dbReference type="PROSITE" id="PS50883">
    <property type="entry name" value="EAL"/>
    <property type="match status" value="1"/>
</dbReference>
<feature type="domain" description="PAS" evidence="6">
    <location>
        <begin position="349"/>
        <end position="421"/>
    </location>
</feature>
<evidence type="ECO:0000256" key="5">
    <source>
        <dbReference type="SAM" id="Phobius"/>
    </source>
</evidence>
<evidence type="ECO:0000256" key="3">
    <source>
        <dbReference type="ARBA" id="ARBA00022989"/>
    </source>
</evidence>
<evidence type="ECO:0000256" key="1">
    <source>
        <dbReference type="ARBA" id="ARBA00004370"/>
    </source>
</evidence>
<dbReference type="PROSITE" id="PS50112">
    <property type="entry name" value="PAS"/>
    <property type="match status" value="2"/>
</dbReference>
<feature type="domain" description="PAC" evidence="7">
    <location>
        <begin position="545"/>
        <end position="597"/>
    </location>
</feature>
<keyword evidence="2 5" id="KW-0812">Transmembrane</keyword>
<keyword evidence="4 5" id="KW-0472">Membrane</keyword>
<feature type="domain" description="PAS" evidence="6">
    <location>
        <begin position="472"/>
        <end position="518"/>
    </location>
</feature>
<dbReference type="CDD" id="cd01949">
    <property type="entry name" value="GGDEF"/>
    <property type="match status" value="1"/>
</dbReference>
<feature type="transmembrane region" description="Helical" evidence="5">
    <location>
        <begin position="7"/>
        <end position="25"/>
    </location>
</feature>
<dbReference type="PANTHER" id="PTHR44757:SF2">
    <property type="entry name" value="BIOFILM ARCHITECTURE MAINTENANCE PROTEIN MBAA"/>
    <property type="match status" value="1"/>
</dbReference>
<gene>
    <name evidence="11" type="ORF">F506_07670</name>
</gene>
<dbReference type="SUPFAM" id="SSF55785">
    <property type="entry name" value="PYP-like sensor domain (PAS domain)"/>
    <property type="match status" value="2"/>
</dbReference>
<sequence length="1036" mass="115581">MNWIRQILLPLTILVAGLCVTWLAWDHERDASQKELRAQFDFSLREAVSRVEQRVSSYEQMLHGVQGLFTASGKFDRVALHDYVASLNLDANFSGIQAIGAEEWITSADKTAHIARMHELGFTDYAIRPAGERPDYAPIVMREPYVGRNRVAFGFDPWAEANRRLAMEKARDSGMAAISGKVKLDLDADGQGQPSFVMYLPIYARGMPQSTIAERRANLIGWVHASFRMSDVVASLYGEQPMGVAFAIYDGVEPSTEALLYQSAVGLDNKKPTLISATEYLVVAGHNWTLSMNTLDDFTTRFGRNAEVQTALTGVGLSMLLALLAWLLMSSRRRALRLANKMTSELRASEEQFRAIADCTVNWEVWWGLDGKPRWINPSVFHYTGYTVEECMAMRNFRTQFIYPEDLPRVAPELDKGLLGERGDDLEFRCIRKDGSLFWLSVSWLPITDANGVFTGFRTSGRDITERKQAEAELRIAAVAFDSLEGMMVTDADGKILRVNQAFTKITGYDVEDVIGKTPRLLRSDRHSPAFHRAIWESVRHSGGWQGEIWNRRKNGQVYPEWLTISAVKSDDGVVTHYVGTHHDITERKIAEERIKELAFFDALTRLPNRTLLLDRLKQAIAASTRNKTSSALLFIDLDHFKTLNDTLGHDKGDLLLKQVAQRLAASVRANDTVARVGGDEFVVVLESLHRNPQEAASQTKSIGEKILSVLDSPYELGEVEYRTTASVGATVFRGRQASIDELLKQADLAMYKSKETGRNAMSFFDPAMQTVVLERAALEAGLRKAIDGGQLVLHYQAQVVDGGRVTGAEVLVRWQHPQRGTVPPSEFIPLAEETGLILSLGNWVMETACTQLARWAQRADTSHLSIAVNVSAQQFREADFVATVCGIIERTGANPKRLKLELTESLLVDNVEDIIQKMYALKAKGVEFSLDDFGIGYSSLSYLKRLPLNQLKIDQSFVRDVLIDPNDASIAKTIVALAQSLGLGVIAEGVETDAQRDFLADAGCHAYQGYFFCRPLPLDGFEQFVQAFDPILDME</sequence>
<proteinExistence type="predicted"/>
<dbReference type="EMBL" id="CP011409">
    <property type="protein sequence ID" value="AKZ62572.1"/>
    <property type="molecule type" value="Genomic_DNA"/>
</dbReference>
<feature type="domain" description="GGDEF" evidence="10">
    <location>
        <begin position="629"/>
        <end position="767"/>
    </location>
</feature>
<dbReference type="Gene3D" id="3.30.70.270">
    <property type="match status" value="1"/>
</dbReference>
<dbReference type="InterPro" id="IPR000014">
    <property type="entry name" value="PAS"/>
</dbReference>
<dbReference type="Gene3D" id="3.20.20.450">
    <property type="entry name" value="EAL domain"/>
    <property type="match status" value="1"/>
</dbReference>
<dbReference type="Proteomes" id="UP000063429">
    <property type="component" value="Chromosome"/>
</dbReference>
<keyword evidence="12" id="KW-1185">Reference proteome</keyword>
<dbReference type="RefSeq" id="WP_053196316.1">
    <property type="nucleotide sequence ID" value="NZ_CP011409.1"/>
</dbReference>
<dbReference type="PANTHER" id="PTHR44757">
    <property type="entry name" value="DIGUANYLATE CYCLASE DGCP"/>
    <property type="match status" value="1"/>
</dbReference>
<dbReference type="CDD" id="cd01948">
    <property type="entry name" value="EAL"/>
    <property type="match status" value="1"/>
</dbReference>